<dbReference type="InterPro" id="IPR011022">
    <property type="entry name" value="Arrestin_C-like"/>
</dbReference>
<dbReference type="GO" id="GO:0005737">
    <property type="term" value="C:cytoplasm"/>
    <property type="evidence" value="ECO:0000318"/>
    <property type="project" value="GO_Central"/>
</dbReference>
<evidence type="ECO:0000313" key="3">
    <source>
        <dbReference type="EMBL" id="EDV21375.1"/>
    </source>
</evidence>
<dbReference type="InterPro" id="IPR011021">
    <property type="entry name" value="Arrestin-like_N"/>
</dbReference>
<organism evidence="3 4">
    <name type="scientific">Trichoplax adhaerens</name>
    <name type="common">Trichoplax reptans</name>
    <dbReference type="NCBI Taxonomy" id="10228"/>
    <lineage>
        <taxon>Eukaryota</taxon>
        <taxon>Metazoa</taxon>
        <taxon>Placozoa</taxon>
        <taxon>Uniplacotomia</taxon>
        <taxon>Trichoplacea</taxon>
        <taxon>Trichoplacidae</taxon>
        <taxon>Trichoplax</taxon>
    </lineage>
</organism>
<reference evidence="3 4" key="1">
    <citation type="journal article" date="2008" name="Nature">
        <title>The Trichoplax genome and the nature of placozoans.</title>
        <authorList>
            <person name="Srivastava M."/>
            <person name="Begovic E."/>
            <person name="Chapman J."/>
            <person name="Putnam N.H."/>
            <person name="Hellsten U."/>
            <person name="Kawashima T."/>
            <person name="Kuo A."/>
            <person name="Mitros T."/>
            <person name="Salamov A."/>
            <person name="Carpenter M.L."/>
            <person name="Signorovitch A.Y."/>
            <person name="Moreno M.A."/>
            <person name="Kamm K."/>
            <person name="Grimwood J."/>
            <person name="Schmutz J."/>
            <person name="Shapiro H."/>
            <person name="Grigoriev I.V."/>
            <person name="Buss L.W."/>
            <person name="Schierwater B."/>
            <person name="Dellaporta S.L."/>
            <person name="Rokhsar D.S."/>
        </authorList>
    </citation>
    <scope>NUCLEOTIDE SEQUENCE [LARGE SCALE GENOMIC DNA]</scope>
    <source>
        <strain evidence="3 4">Grell-BS-1999</strain>
    </source>
</reference>
<keyword evidence="4" id="KW-1185">Reference proteome</keyword>
<proteinExistence type="inferred from homology"/>
<sequence length="438" mass="51028">MVKIEIFKISLVDDQEVFYPGQPIEGVVHLQLNQPLQLKFLRLKLCGRSQSKLKLNHTGHGTTTHRDEELFHSDVMILIGKENFDRNEIAPKIDEGSHDFPFRFVLPDGNIPASYEDRNGNNIGYFVEARIRRPWKVDEVAQKIFNVKEIIDCNLPEYNVQPPPVKKEWKLYSLLNKNKPIILTASTDRLAYFPGERIEILDTKVVNGSSRTLNNVKLEFIQKITYKAREHKLSRRKCFRCKSSNQPIKPDEVFDWPNLSVVVPAASPTLDCNTLITVKYFIKITVMVPYSFNQYIKLPVIIGTVPLRYDGQLPPTYEEAQNAENTPDASLPNYFDCVERSIGYLDFDVSNLYRNKDKDEMLPRYPSVFPTEQLYTLRSIRFIELLIFISRLFHMKLALSYYTISLDIHSKFRIEMINIELKYLRRMENNVLVYFASA</sequence>
<dbReference type="SMART" id="SM01017">
    <property type="entry name" value="Arrestin_C"/>
    <property type="match status" value="1"/>
</dbReference>
<feature type="domain" description="Arrestin C-terminal-like" evidence="2">
    <location>
        <begin position="177"/>
        <end position="307"/>
    </location>
</feature>
<dbReference type="AlphaFoldDB" id="B3S6V7"/>
<evidence type="ECO:0000259" key="2">
    <source>
        <dbReference type="SMART" id="SM01017"/>
    </source>
</evidence>
<dbReference type="CTD" id="6757187"/>
<dbReference type="OrthoDB" id="2333384at2759"/>
<gene>
    <name evidence="3" type="ORF">TRIADDRAFT_64232</name>
</gene>
<comment type="similarity">
    <text evidence="1">Belongs to the arrestin family.</text>
</comment>
<evidence type="ECO:0000313" key="4">
    <source>
        <dbReference type="Proteomes" id="UP000009022"/>
    </source>
</evidence>
<dbReference type="OMA" id="YEMKKPI"/>
<dbReference type="KEGG" id="tad:TRIADDRAFT_64232"/>
<dbReference type="InterPro" id="IPR050357">
    <property type="entry name" value="Arrestin_domain-protein"/>
</dbReference>
<dbReference type="InParanoid" id="B3S6V7"/>
<dbReference type="Pfam" id="PF00339">
    <property type="entry name" value="Arrestin_N"/>
    <property type="match status" value="1"/>
</dbReference>
<dbReference type="GO" id="GO:0015031">
    <property type="term" value="P:protein transport"/>
    <property type="evidence" value="ECO:0000318"/>
    <property type="project" value="GO_Central"/>
</dbReference>
<dbReference type="InterPro" id="IPR014756">
    <property type="entry name" value="Ig_E-set"/>
</dbReference>
<dbReference type="PhylomeDB" id="B3S6V7"/>
<dbReference type="InterPro" id="IPR014752">
    <property type="entry name" value="Arrestin-like_C"/>
</dbReference>
<dbReference type="HOGENOM" id="CLU_039221_2_0_1"/>
<dbReference type="SUPFAM" id="SSF81296">
    <property type="entry name" value="E set domains"/>
    <property type="match status" value="2"/>
</dbReference>
<accession>B3S6V7</accession>
<dbReference type="eggNOG" id="KOG3780">
    <property type="taxonomic scope" value="Eukaryota"/>
</dbReference>
<dbReference type="Proteomes" id="UP000009022">
    <property type="component" value="Unassembled WGS sequence"/>
</dbReference>
<dbReference type="RefSeq" id="XP_002115975.1">
    <property type="nucleotide sequence ID" value="XM_002115939.1"/>
</dbReference>
<evidence type="ECO:0000256" key="1">
    <source>
        <dbReference type="ARBA" id="ARBA00005298"/>
    </source>
</evidence>
<dbReference type="PANTHER" id="PTHR11188">
    <property type="entry name" value="ARRESTIN DOMAIN CONTAINING PROTEIN"/>
    <property type="match status" value="1"/>
</dbReference>
<name>B3S6V7_TRIAD</name>
<dbReference type="Gene3D" id="2.60.40.640">
    <property type="match status" value="2"/>
</dbReference>
<dbReference type="EMBL" id="DS985253">
    <property type="protein sequence ID" value="EDV21375.1"/>
    <property type="molecule type" value="Genomic_DNA"/>
</dbReference>
<dbReference type="PANTHER" id="PTHR11188:SF17">
    <property type="entry name" value="FI21816P1"/>
    <property type="match status" value="1"/>
</dbReference>
<dbReference type="Pfam" id="PF02752">
    <property type="entry name" value="Arrestin_C"/>
    <property type="match status" value="1"/>
</dbReference>
<dbReference type="GeneID" id="6757187"/>
<protein>
    <recommendedName>
        <fullName evidence="2">Arrestin C-terminal-like domain-containing protein</fullName>
    </recommendedName>
</protein>